<reference evidence="2" key="1">
    <citation type="submission" date="2020-07" db="EMBL/GenBank/DDBJ databases">
        <title>Genome sequence and genetic diversity analysis of an under-domesticated orphan crop, white fonio (Digitaria exilis).</title>
        <authorList>
            <person name="Bennetzen J.L."/>
            <person name="Chen S."/>
            <person name="Ma X."/>
            <person name="Wang X."/>
            <person name="Yssel A.E.J."/>
            <person name="Chaluvadi S.R."/>
            <person name="Johnson M."/>
            <person name="Gangashetty P."/>
            <person name="Hamidou F."/>
            <person name="Sanogo M.D."/>
            <person name="Zwaenepoel A."/>
            <person name="Wallace J."/>
            <person name="Van De Peer Y."/>
            <person name="Van Deynze A."/>
        </authorList>
    </citation>
    <scope>NUCLEOTIDE SEQUENCE</scope>
    <source>
        <tissue evidence="2">Leaves</tissue>
    </source>
</reference>
<evidence type="ECO:0000313" key="2">
    <source>
        <dbReference type="EMBL" id="KAF8726887.1"/>
    </source>
</evidence>
<keyword evidence="3" id="KW-1185">Reference proteome</keyword>
<evidence type="ECO:0000313" key="3">
    <source>
        <dbReference type="Proteomes" id="UP000636709"/>
    </source>
</evidence>
<protein>
    <submittedName>
        <fullName evidence="2">Uncharacterized protein</fullName>
    </submittedName>
</protein>
<dbReference type="Proteomes" id="UP000636709">
    <property type="component" value="Unassembled WGS sequence"/>
</dbReference>
<evidence type="ECO:0000256" key="1">
    <source>
        <dbReference type="SAM" id="MobiDB-lite"/>
    </source>
</evidence>
<dbReference type="EMBL" id="JACEFO010001646">
    <property type="protein sequence ID" value="KAF8726887.1"/>
    <property type="molecule type" value="Genomic_DNA"/>
</dbReference>
<proteinExistence type="predicted"/>
<feature type="compositionally biased region" description="Basic and acidic residues" evidence="1">
    <location>
        <begin position="44"/>
        <end position="91"/>
    </location>
</feature>
<feature type="region of interest" description="Disordered" evidence="1">
    <location>
        <begin position="37"/>
        <end position="109"/>
    </location>
</feature>
<accession>A0A835F381</accession>
<sequence length="230" mass="26439">MKERTSVPKPDEEVVEVVREAEKMRDLLRAVLLHGPLQEMEPAEATKKQWQEGKKIATRDDEIVAELKRSREESSGLKEKKAKSEDKEGSGSKKKAKRSSEMEGSGSKEAKMFYSEEANMQLTRLDALEILEQPPVKPKVEENSESAVGNRKTKMVTRRMDKDIDGLPPLRRPLFYDKYHTNIRIVDTYNAHVAAETLFIQCLQCHYRIKGYAEYQEEVTDDEGEDHKLV</sequence>
<dbReference type="AlphaFoldDB" id="A0A835F381"/>
<dbReference type="OrthoDB" id="689448at2759"/>
<gene>
    <name evidence="2" type="ORF">HU200_019367</name>
</gene>
<feature type="compositionally biased region" description="Basic and acidic residues" evidence="1">
    <location>
        <begin position="98"/>
        <end position="109"/>
    </location>
</feature>
<organism evidence="2 3">
    <name type="scientific">Digitaria exilis</name>
    <dbReference type="NCBI Taxonomy" id="1010633"/>
    <lineage>
        <taxon>Eukaryota</taxon>
        <taxon>Viridiplantae</taxon>
        <taxon>Streptophyta</taxon>
        <taxon>Embryophyta</taxon>
        <taxon>Tracheophyta</taxon>
        <taxon>Spermatophyta</taxon>
        <taxon>Magnoliopsida</taxon>
        <taxon>Liliopsida</taxon>
        <taxon>Poales</taxon>
        <taxon>Poaceae</taxon>
        <taxon>PACMAD clade</taxon>
        <taxon>Panicoideae</taxon>
        <taxon>Panicodae</taxon>
        <taxon>Paniceae</taxon>
        <taxon>Anthephorinae</taxon>
        <taxon>Digitaria</taxon>
    </lineage>
</organism>
<name>A0A835F381_9POAL</name>
<comment type="caution">
    <text evidence="2">The sequence shown here is derived from an EMBL/GenBank/DDBJ whole genome shotgun (WGS) entry which is preliminary data.</text>
</comment>